<comment type="caution">
    <text evidence="1">The sequence shown here is derived from an EMBL/GenBank/DDBJ whole genome shotgun (WGS) entry which is preliminary data.</text>
</comment>
<name>A0A432AT63_CHLPH</name>
<dbReference type="SUPFAM" id="SSF52402">
    <property type="entry name" value="Adenine nucleotide alpha hydrolases-like"/>
    <property type="match status" value="1"/>
</dbReference>
<dbReference type="Gene3D" id="3.40.50.620">
    <property type="entry name" value="HUPs"/>
    <property type="match status" value="1"/>
</dbReference>
<dbReference type="Proteomes" id="UP000279908">
    <property type="component" value="Unassembled WGS sequence"/>
</dbReference>
<keyword evidence="1" id="KW-0808">Transferase</keyword>
<dbReference type="GO" id="GO:0016740">
    <property type="term" value="F:transferase activity"/>
    <property type="evidence" value="ECO:0007669"/>
    <property type="project" value="UniProtKB-KW"/>
</dbReference>
<gene>
    <name evidence="1" type="ORF">EKD02_09465</name>
</gene>
<dbReference type="InterPro" id="IPR014729">
    <property type="entry name" value="Rossmann-like_a/b/a_fold"/>
</dbReference>
<dbReference type="AlphaFoldDB" id="A0A432AT63"/>
<sequence length="381" mass="44532">MNNIPYQVCTKCIMDTSDPNIGFDARGVCDYCNNYEGNILPNWKFTGEYEKSLNVLADKIRNDSKAHDFDCIIGLSGGLDSSYAAYIVKEKMGLRPLLFHIDAGWNTDQAVGNIEKLVDGLGLDLYTDVVNWEAVKRMQIAFMRAGIPDQDLVQDAAFFSGLYRFAHKYNIKHIITGSNYSTECCREPEDWGGYLGIDTTLFGDIWTRCGDGKPNDDFPLVDILVYKLWYQKALGMKVHYPLNLVPYVKKDAEDELEQRFGWQRFKHKHHESRFTRFYEDYWLPRRFGFEKRRAHFSSLIMTGQMTRDQALERISHPEMDEHFLKQEFEYVAHKLGLSVDELQQLFELPKKTYRDFNNKRWLIGMGANAMRMLGLEKRYFR</sequence>
<protein>
    <submittedName>
        <fullName evidence="1">N-acetyl sugar amidotransferase</fullName>
    </submittedName>
</protein>
<reference evidence="1 2" key="1">
    <citation type="submission" date="2018-12" db="EMBL/GenBank/DDBJ databases">
        <authorList>
            <person name="Lunina O.N."/>
            <person name="Grouzdev D.S."/>
            <person name="Gorlenko V.M."/>
            <person name="Savvichev A.S."/>
        </authorList>
    </citation>
    <scope>NUCLEOTIDE SEQUENCE [LARGE SCALE GENOMIC DNA]</scope>
    <source>
        <strain evidence="1 2">BrKhr-17</strain>
    </source>
</reference>
<dbReference type="EMBL" id="RXYK01000027">
    <property type="protein sequence ID" value="RTY35127.1"/>
    <property type="molecule type" value="Genomic_DNA"/>
</dbReference>
<organism evidence="1 2">
    <name type="scientific">Chlorobium phaeovibrioides</name>
    <dbReference type="NCBI Taxonomy" id="1094"/>
    <lineage>
        <taxon>Bacteria</taxon>
        <taxon>Pseudomonadati</taxon>
        <taxon>Chlorobiota</taxon>
        <taxon>Chlorobiia</taxon>
        <taxon>Chlorobiales</taxon>
        <taxon>Chlorobiaceae</taxon>
        <taxon>Chlorobium/Pelodictyon group</taxon>
        <taxon>Chlorobium</taxon>
    </lineage>
</organism>
<evidence type="ECO:0000313" key="1">
    <source>
        <dbReference type="EMBL" id="RTY35127.1"/>
    </source>
</evidence>
<evidence type="ECO:0000313" key="2">
    <source>
        <dbReference type="Proteomes" id="UP000279908"/>
    </source>
</evidence>
<dbReference type="InterPro" id="IPR020022">
    <property type="entry name" value="N-acetyl_sugar_amidoTrfase"/>
</dbReference>
<dbReference type="CDD" id="cd01996">
    <property type="entry name" value="AANH_WbpG-like"/>
    <property type="match status" value="1"/>
</dbReference>
<dbReference type="NCBIfam" id="TIGR03573">
    <property type="entry name" value="WbuX"/>
    <property type="match status" value="1"/>
</dbReference>
<proteinExistence type="predicted"/>
<accession>A0A432AT63</accession>